<dbReference type="InterPro" id="IPR013783">
    <property type="entry name" value="Ig-like_fold"/>
</dbReference>
<dbReference type="Proteomes" id="UP001428290">
    <property type="component" value="Unassembled WGS sequence"/>
</dbReference>
<gene>
    <name evidence="1" type="ORF">Hgul01_01702</name>
</gene>
<evidence type="ECO:0000313" key="2">
    <source>
        <dbReference type="Proteomes" id="UP001428290"/>
    </source>
</evidence>
<keyword evidence="2" id="KW-1185">Reference proteome</keyword>
<dbReference type="RefSeq" id="WP_345721522.1">
    <property type="nucleotide sequence ID" value="NZ_BAABRU010000005.1"/>
</dbReference>
<reference evidence="1 2" key="1">
    <citation type="submission" date="2024-02" db="EMBL/GenBank/DDBJ databases">
        <title>Herpetosiphon gulosus NBRC 112829.</title>
        <authorList>
            <person name="Ichikawa N."/>
            <person name="Katano-Makiyama Y."/>
            <person name="Hidaka K."/>
        </authorList>
    </citation>
    <scope>NUCLEOTIDE SEQUENCE [LARGE SCALE GENOMIC DNA]</scope>
    <source>
        <strain evidence="1 2">NBRC 112829</strain>
    </source>
</reference>
<protein>
    <recommendedName>
        <fullName evidence="3">LysM domain-containing protein</fullName>
    </recommendedName>
</protein>
<evidence type="ECO:0000313" key="1">
    <source>
        <dbReference type="EMBL" id="GAA5527909.1"/>
    </source>
</evidence>
<comment type="caution">
    <text evidence="1">The sequence shown here is derived from an EMBL/GenBank/DDBJ whole genome shotgun (WGS) entry which is preliminary data.</text>
</comment>
<dbReference type="Gene3D" id="2.60.40.10">
    <property type="entry name" value="Immunoglobulins"/>
    <property type="match status" value="1"/>
</dbReference>
<name>A0ABP9WXH4_9CHLR</name>
<proteinExistence type="predicted"/>
<dbReference type="EMBL" id="BAABRU010000005">
    <property type="protein sequence ID" value="GAA5527909.1"/>
    <property type="molecule type" value="Genomic_DNA"/>
</dbReference>
<organism evidence="1 2">
    <name type="scientific">Herpetosiphon gulosus</name>
    <dbReference type="NCBI Taxonomy" id="1973496"/>
    <lineage>
        <taxon>Bacteria</taxon>
        <taxon>Bacillati</taxon>
        <taxon>Chloroflexota</taxon>
        <taxon>Chloroflexia</taxon>
        <taxon>Herpetosiphonales</taxon>
        <taxon>Herpetosiphonaceae</taxon>
        <taxon>Herpetosiphon</taxon>
    </lineage>
</organism>
<accession>A0ABP9WXH4</accession>
<sequence>MMSRRAGILIIAILSLALLVGLIGYALLVQPVVAQLSPTPPTLFTQLQYPFNQSLIPVGKVLTVHSRSWGSQPIENVELWADGQPWAMQVANNVTLYEGLFAWQSLGLGDHSLVARTNDSTKIPSTSAIVRLNAVLPYEPVATFQVQQSAGESLESLSKAFDVAPQTLLKLNPQLGNLPLDQALGSDQSITIQLAGQFTPISNTTSLSTTQAPLPVDVASLPLATPYDPNAIWFDLQRRFGTANLPLAPEALVGSSNCQTQLVFTPTSDDADGFFIYRAGPTQSHFELVATVAANGASPQLWQEPADFGQTLYYVVAFNPAGAAASPVIALENADTACATLQVPQFATLLLTPKIAVSDVYCYSSLANGPWQRVPNQGFLLPIAGGYDLASALPLTAISASQSWNLECWGWNGTQPQLLGNTSTTLNLGQEQIIALDADLFSLQGQLNTSAQIQQVPTLSTIAPPINLSLTTDLEACVQAAPQDDDFWRTACSTNLAAGATVLTWQWSEQTCFPSDGGQDCSANANLEGFQINDRLAGTPLELTRVNPEQRLVFLAPRTMPSPTDECLSVQAFRGLAVSLHSEVLCLPALKLAAGSYTLAPSLFNLNAGVAQQTVGDGCPALPINQSHSTKLNYPYVSSLLLLQRNAVAETACRRYTASWFDGSVSFMLPRLDQSVGGLELSFRVTSQREPANEACPASASLQIGSASQTIDLAAWPTNGVVTIAVDQALLEQIRQSNDPKLNFTLQAERQLANRNQRCSSELSDFSLKLTVQP</sequence>
<evidence type="ECO:0008006" key="3">
    <source>
        <dbReference type="Google" id="ProtNLM"/>
    </source>
</evidence>